<reference evidence="1 2" key="1">
    <citation type="journal article" date="2011" name="BMC Genomics">
        <title>Genomic insights into an obligate epibiotic bacterial predator: Micavibrio aeruginosavorus ARL-13.</title>
        <authorList>
            <person name="Wang Z."/>
            <person name="Kadouri D."/>
            <person name="Wu M."/>
        </authorList>
    </citation>
    <scope>NUCLEOTIDE SEQUENCE [LARGE SCALE GENOMIC DNA]</scope>
    <source>
        <strain evidence="1 2">ARL-13</strain>
    </source>
</reference>
<sequence length="81" mass="8565">MAFKASDLSVLAYANNFTLWHYTTVDASGVVTGAGYFNTASDMMRVNDLIIANLDTDGTPATKFYIVTGNSGGAVTIALYS</sequence>
<proteinExistence type="predicted"/>
<dbReference type="STRING" id="856793.MICA_1840"/>
<organism evidence="1 2">
    <name type="scientific">Micavibrio aeruginosavorus (strain ARL-13)</name>
    <dbReference type="NCBI Taxonomy" id="856793"/>
    <lineage>
        <taxon>Bacteria</taxon>
        <taxon>Pseudomonadati</taxon>
        <taxon>Bdellovibrionota</taxon>
        <taxon>Bdellovibrionia</taxon>
        <taxon>Bdellovibrionales</taxon>
        <taxon>Pseudobdellovibrionaceae</taxon>
        <taxon>Micavibrio</taxon>
    </lineage>
</organism>
<dbReference type="AlphaFoldDB" id="G2KT06"/>
<protein>
    <submittedName>
        <fullName evidence="1">Uncharacterized protein</fullName>
    </submittedName>
</protein>
<accession>G2KT06</accession>
<dbReference type="Proteomes" id="UP000009286">
    <property type="component" value="Chromosome"/>
</dbReference>
<dbReference type="OrthoDB" id="7265155at2"/>
<dbReference type="RefSeq" id="WP_014103374.1">
    <property type="nucleotide sequence ID" value="NC_016026.1"/>
</dbReference>
<dbReference type="eggNOG" id="ENOG5031AKN">
    <property type="taxonomic scope" value="Bacteria"/>
</dbReference>
<name>G2KT06_MICAA</name>
<dbReference type="HOGENOM" id="CLU_2451047_0_0_5"/>
<evidence type="ECO:0000313" key="1">
    <source>
        <dbReference type="EMBL" id="AEP10151.1"/>
    </source>
</evidence>
<dbReference type="EMBL" id="CP002382">
    <property type="protein sequence ID" value="AEP10151.1"/>
    <property type="molecule type" value="Genomic_DNA"/>
</dbReference>
<evidence type="ECO:0000313" key="2">
    <source>
        <dbReference type="Proteomes" id="UP000009286"/>
    </source>
</evidence>
<keyword evidence="2" id="KW-1185">Reference proteome</keyword>
<dbReference type="KEGG" id="mai:MICA_1840"/>
<gene>
    <name evidence="1" type="ordered locus">MICA_1840</name>
</gene>